<reference evidence="1" key="1">
    <citation type="journal article" date="2022" name="bioRxiv">
        <title>Population genetic analysis of Ophidiomyces ophidiicola, the causative agent of snake fungal disease, indicates recent introductions to the USA.</title>
        <authorList>
            <person name="Ladner J.T."/>
            <person name="Palmer J.M."/>
            <person name="Ettinger C.L."/>
            <person name="Stajich J.E."/>
            <person name="Farrell T.M."/>
            <person name="Glorioso B.M."/>
            <person name="Lawson B."/>
            <person name="Price S.J."/>
            <person name="Stengle A.G."/>
            <person name="Grear D.A."/>
            <person name="Lorch J.M."/>
        </authorList>
    </citation>
    <scope>NUCLEOTIDE SEQUENCE</scope>
    <source>
        <strain evidence="1">NWHC 24266-5</strain>
    </source>
</reference>
<dbReference type="EMBL" id="JALBCA010000009">
    <property type="protein sequence ID" value="KAI2391888.1"/>
    <property type="molecule type" value="Genomic_DNA"/>
</dbReference>
<organism evidence="1">
    <name type="scientific">Ophidiomyces ophidiicola</name>
    <dbReference type="NCBI Taxonomy" id="1387563"/>
    <lineage>
        <taxon>Eukaryota</taxon>
        <taxon>Fungi</taxon>
        <taxon>Dikarya</taxon>
        <taxon>Ascomycota</taxon>
        <taxon>Pezizomycotina</taxon>
        <taxon>Eurotiomycetes</taxon>
        <taxon>Eurotiomycetidae</taxon>
        <taxon>Onygenales</taxon>
        <taxon>Onygenaceae</taxon>
        <taxon>Ophidiomyces</taxon>
    </lineage>
</organism>
<protein>
    <submittedName>
        <fullName evidence="1">Uncharacterized protein</fullName>
    </submittedName>
</protein>
<comment type="caution">
    <text evidence="1">The sequence shown here is derived from an EMBL/GenBank/DDBJ whole genome shotgun (WGS) entry which is preliminary data.</text>
</comment>
<gene>
    <name evidence="1" type="ORF">LOY88_000872</name>
</gene>
<proteinExistence type="predicted"/>
<evidence type="ECO:0000313" key="1">
    <source>
        <dbReference type="EMBL" id="KAI2391888.1"/>
    </source>
</evidence>
<name>A0ACB8V3A0_9EURO</name>
<accession>A0ACB8V3A0</accession>
<sequence length="137" mass="15600">MATETTVRPSNSPDATSEARAAFLASLKSVGSNLDSDLRSRATNLHENAAILQKQEDELKRTTKQLFKQGNELEKLADQGHHGLKEVGDLQNWAEMMERDLLVVEETLRLAEEEDLRNGRMKAHQDGSQRSRLRRWF</sequence>